<evidence type="ECO:0000256" key="12">
    <source>
        <dbReference type="ARBA" id="ARBA00067443"/>
    </source>
</evidence>
<dbReference type="Pfam" id="PF00400">
    <property type="entry name" value="WD40"/>
    <property type="match status" value="2"/>
</dbReference>
<dbReference type="SMART" id="SM00320">
    <property type="entry name" value="WD40"/>
    <property type="match status" value="6"/>
</dbReference>
<dbReference type="GO" id="GO:0006325">
    <property type="term" value="P:chromatin organization"/>
    <property type="evidence" value="ECO:0007669"/>
    <property type="project" value="UniProtKB-KW"/>
</dbReference>
<keyword evidence="9" id="KW-0539">Nucleus</keyword>
<evidence type="ECO:0000313" key="18">
    <source>
        <dbReference type="WBParaSite" id="SBAD_0000742001-mRNA-1"/>
    </source>
</evidence>
<feature type="domain" description="EIPR1-like beta-propeller" evidence="15">
    <location>
        <begin position="224"/>
        <end position="341"/>
    </location>
</feature>
<evidence type="ECO:0000256" key="4">
    <source>
        <dbReference type="ARBA" id="ARBA00022574"/>
    </source>
</evidence>
<dbReference type="SUPFAM" id="SSF50978">
    <property type="entry name" value="WD40 repeat-like"/>
    <property type="match status" value="1"/>
</dbReference>
<comment type="function">
    <text evidence="10">Core histone-binding subunit that may target chromatin assembly factors, chromatin remodeling factors and histone deacetylases to their histone substrates in a manner that is regulated by nucleosomal DNA. Required for hcp-3 and his-1 stabilization, localization of hcp-3 to centromeres and for proper chromosome segregation. Synthetic multivulva class B (synMuvB) protein. SynMuvB proteins are required to repress the induction of vulval development by Ras signaling and probably act by forming the multiprotein DRM complex that represses transcription.</text>
</comment>
<name>A0A183IU56_9BILA</name>
<dbReference type="Proteomes" id="UP000270296">
    <property type="component" value="Unassembled WGS sequence"/>
</dbReference>
<evidence type="ECO:0000259" key="15">
    <source>
        <dbReference type="Pfam" id="PF23609"/>
    </source>
</evidence>
<evidence type="ECO:0000256" key="3">
    <source>
        <dbReference type="ARBA" id="ARBA00022491"/>
    </source>
</evidence>
<gene>
    <name evidence="16" type="ORF">SBAD_LOCUS7152</name>
</gene>
<evidence type="ECO:0000256" key="7">
    <source>
        <dbReference type="ARBA" id="ARBA00023015"/>
    </source>
</evidence>
<dbReference type="InterPro" id="IPR019775">
    <property type="entry name" value="WD40_repeat_CS"/>
</dbReference>
<evidence type="ECO:0000256" key="13">
    <source>
        <dbReference type="PROSITE-ProRule" id="PRU00221"/>
    </source>
</evidence>
<dbReference type="PROSITE" id="PS50294">
    <property type="entry name" value="WD_REPEATS_REGION"/>
    <property type="match status" value="3"/>
</dbReference>
<keyword evidence="3" id="KW-0678">Repressor</keyword>
<dbReference type="WBParaSite" id="SBAD_0000742001-mRNA-1">
    <property type="protein sequence ID" value="SBAD_0000742001-mRNA-1"/>
    <property type="gene ID" value="SBAD_0000742001"/>
</dbReference>
<dbReference type="InterPro" id="IPR001680">
    <property type="entry name" value="WD40_rpt"/>
</dbReference>
<evidence type="ECO:0000313" key="17">
    <source>
        <dbReference type="Proteomes" id="UP000270296"/>
    </source>
</evidence>
<dbReference type="Pfam" id="PF12265">
    <property type="entry name" value="CAF1C_H4-bd"/>
    <property type="match status" value="1"/>
</dbReference>
<dbReference type="PROSITE" id="PS00678">
    <property type="entry name" value="WD_REPEATS_1"/>
    <property type="match status" value="3"/>
</dbReference>
<evidence type="ECO:0000256" key="9">
    <source>
        <dbReference type="ARBA" id="ARBA00023242"/>
    </source>
</evidence>
<evidence type="ECO:0000256" key="10">
    <source>
        <dbReference type="ARBA" id="ARBA00056404"/>
    </source>
</evidence>
<keyword evidence="7" id="KW-0805">Transcription regulation</keyword>
<reference evidence="18" key="1">
    <citation type="submission" date="2016-06" db="UniProtKB">
        <authorList>
            <consortium name="WormBaseParasite"/>
        </authorList>
    </citation>
    <scope>IDENTIFICATION</scope>
</reference>
<keyword evidence="17" id="KW-1185">Reference proteome</keyword>
<keyword evidence="4 13" id="KW-0853">WD repeat</keyword>
<dbReference type="EMBL" id="UZAM01010369">
    <property type="protein sequence ID" value="VDP12079.1"/>
    <property type="molecule type" value="Genomic_DNA"/>
</dbReference>
<dbReference type="GO" id="GO:0042826">
    <property type="term" value="F:histone deacetylase binding"/>
    <property type="evidence" value="ECO:0007669"/>
    <property type="project" value="UniProtKB-ARBA"/>
</dbReference>
<sequence>MASVPGETAEEKILSEEYKIWKKNAPFLYDLVLTHALEWPSLTVQWLPDITKPDGKDYSIHRLILGTHTSDEQNHLLIASAQLPNSCIDVDSANCDVENAEFGGFGSVSGKIDVVIKINHDGEVNRARYMPQNPCIIATKTPSSEVFVFDYTKHPCKSEPGDCRPQLRLRGHQKEGYGLSWNLNLNGYLLSASDDHTICLWDINGNPTEKNYLDVKNIFTGHSAVVEDVAWHLMHETLFGSVADDKKLMIWDTRSNNTSRPAHTVEAHVAEVNCLSFNPYSEYILATGSADKTVALWDLRNLKLKLHSFESHTDEIFQVQWSPHNETILASSGTDRRLNVWDLSKIGEDQSAEDAQDGPPELLFIHGGHTAKISDFSWNPNEPWVICSVSEDNIMQIWQMVGFNSGLGQVNP</sequence>
<organism evidence="18">
    <name type="scientific">Soboliphyme baturini</name>
    <dbReference type="NCBI Taxonomy" id="241478"/>
    <lineage>
        <taxon>Eukaryota</taxon>
        <taxon>Metazoa</taxon>
        <taxon>Ecdysozoa</taxon>
        <taxon>Nematoda</taxon>
        <taxon>Enoplea</taxon>
        <taxon>Dorylaimia</taxon>
        <taxon>Dioctophymatida</taxon>
        <taxon>Dioctophymatoidea</taxon>
        <taxon>Soboliphymatidae</taxon>
        <taxon>Soboliphyme</taxon>
    </lineage>
</organism>
<dbReference type="OrthoDB" id="427795at2759"/>
<dbReference type="Pfam" id="PF23609">
    <property type="entry name" value="Beta-prop_EIPR1"/>
    <property type="match status" value="1"/>
</dbReference>
<evidence type="ECO:0000256" key="5">
    <source>
        <dbReference type="ARBA" id="ARBA00022737"/>
    </source>
</evidence>
<dbReference type="GO" id="GO:0005634">
    <property type="term" value="C:nucleus"/>
    <property type="evidence" value="ECO:0007669"/>
    <property type="project" value="UniProtKB-SubCell"/>
</dbReference>
<feature type="repeat" description="WD" evidence="13">
    <location>
        <begin position="169"/>
        <end position="211"/>
    </location>
</feature>
<comment type="subcellular location">
    <subcellularLocation>
        <location evidence="1">Nucleus</location>
    </subcellularLocation>
</comment>
<proteinExistence type="inferred from homology"/>
<dbReference type="FunFam" id="2.130.10.10:FF:000021">
    <property type="entry name" value="histone-binding protein RBBP4 isoform X1"/>
    <property type="match status" value="1"/>
</dbReference>
<feature type="repeat" description="WD" evidence="13">
    <location>
        <begin position="366"/>
        <end position="400"/>
    </location>
</feature>
<feature type="repeat" description="WD" evidence="13">
    <location>
        <begin position="309"/>
        <end position="344"/>
    </location>
</feature>
<keyword evidence="5" id="KW-0677">Repeat</keyword>
<dbReference type="PRINTS" id="PR00320">
    <property type="entry name" value="GPROTEINBRPT"/>
</dbReference>
<dbReference type="Gene3D" id="2.130.10.10">
    <property type="entry name" value="YVTN repeat-like/Quinoprotein amine dehydrogenase"/>
    <property type="match status" value="1"/>
</dbReference>
<evidence type="ECO:0000256" key="11">
    <source>
        <dbReference type="ARBA" id="ARBA00063516"/>
    </source>
</evidence>
<dbReference type="InterPro" id="IPR022052">
    <property type="entry name" value="Histone-bd_RBBP4-like_N"/>
</dbReference>
<evidence type="ECO:0000256" key="2">
    <source>
        <dbReference type="ARBA" id="ARBA00009341"/>
    </source>
</evidence>
<dbReference type="AlphaFoldDB" id="A0A183IU56"/>
<keyword evidence="8" id="KW-0804">Transcription</keyword>
<dbReference type="InterPro" id="IPR059104">
    <property type="entry name" value="Beta-prop_EIPR1-like"/>
</dbReference>
<evidence type="ECO:0000256" key="1">
    <source>
        <dbReference type="ARBA" id="ARBA00004123"/>
    </source>
</evidence>
<reference evidence="16 17" key="2">
    <citation type="submission" date="2018-11" db="EMBL/GenBank/DDBJ databases">
        <authorList>
            <consortium name="Pathogen Informatics"/>
        </authorList>
    </citation>
    <scope>NUCLEOTIDE SEQUENCE [LARGE SCALE GENOMIC DNA]</scope>
</reference>
<dbReference type="InterPro" id="IPR015943">
    <property type="entry name" value="WD40/YVTN_repeat-like_dom_sf"/>
</dbReference>
<dbReference type="InterPro" id="IPR050459">
    <property type="entry name" value="WD_repeat_RBAP46/RBAP48/MSI1"/>
</dbReference>
<comment type="subunit">
    <text evidence="11">Binds directly to helix 1 of the histone fold of histone H4, a region that is not accessible when H4 is in chromatin. Probable component of a NuRD-like complex, composed of at least lin-53 and hda-1. Interacts with lin-35. Interacts with hda-1; the interaction is direct. Component of the DRM complex, at least composed of lin-9, lin-35, lin-37, lin-52, lin-53, lin-54- dpl-1 and efl-1. Interacts with hcp-3.</text>
</comment>
<feature type="repeat" description="WD" evidence="13">
    <location>
        <begin position="265"/>
        <end position="301"/>
    </location>
</feature>
<dbReference type="PROSITE" id="PS50082">
    <property type="entry name" value="WD_REPEATS_2"/>
    <property type="match status" value="5"/>
</dbReference>
<dbReference type="InterPro" id="IPR020472">
    <property type="entry name" value="WD40_PAC1"/>
</dbReference>
<evidence type="ECO:0000256" key="6">
    <source>
        <dbReference type="ARBA" id="ARBA00022853"/>
    </source>
</evidence>
<keyword evidence="6" id="KW-0156">Chromatin regulator</keyword>
<comment type="similarity">
    <text evidence="2">Belongs to the WD repeat RBAP46/RBAP48/MSI1 family.</text>
</comment>
<protein>
    <recommendedName>
        <fullName evidence="12">Probable histone-binding protein lin-53</fullName>
    </recommendedName>
</protein>
<feature type="domain" description="Histone-binding protein RBBP4-like N-terminal" evidence="14">
    <location>
        <begin position="16"/>
        <end position="85"/>
    </location>
</feature>
<evidence type="ECO:0000313" key="16">
    <source>
        <dbReference type="EMBL" id="VDP12079.1"/>
    </source>
</evidence>
<accession>A0A183IU56</accession>
<evidence type="ECO:0000259" key="14">
    <source>
        <dbReference type="Pfam" id="PF12265"/>
    </source>
</evidence>
<feature type="repeat" description="WD" evidence="13">
    <location>
        <begin position="219"/>
        <end position="261"/>
    </location>
</feature>
<dbReference type="InterPro" id="IPR036322">
    <property type="entry name" value="WD40_repeat_dom_sf"/>
</dbReference>
<evidence type="ECO:0000256" key="8">
    <source>
        <dbReference type="ARBA" id="ARBA00023163"/>
    </source>
</evidence>
<dbReference type="PANTHER" id="PTHR22850">
    <property type="entry name" value="WD40 REPEAT FAMILY"/>
    <property type="match status" value="1"/>
</dbReference>